<dbReference type="PANTHER" id="PTHR43162:SF1">
    <property type="entry name" value="PRESTALK A DIFFERENTIATION PROTEIN A"/>
    <property type="match status" value="1"/>
</dbReference>
<dbReference type="InterPro" id="IPR051604">
    <property type="entry name" value="Ergot_Alk_Oxidoreductase"/>
</dbReference>
<reference evidence="2 3" key="1">
    <citation type="submission" date="2021-01" db="EMBL/GenBank/DDBJ databases">
        <title>Whole genome shotgun sequence of Asanoa siamensis NBRC 107932.</title>
        <authorList>
            <person name="Komaki H."/>
            <person name="Tamura T."/>
        </authorList>
    </citation>
    <scope>NUCLEOTIDE SEQUENCE [LARGE SCALE GENOMIC DNA]</scope>
    <source>
        <strain evidence="2 3">NBRC 107932</strain>
    </source>
</reference>
<evidence type="ECO:0000259" key="1">
    <source>
        <dbReference type="Pfam" id="PF13460"/>
    </source>
</evidence>
<evidence type="ECO:0000313" key="2">
    <source>
        <dbReference type="EMBL" id="GIF72613.1"/>
    </source>
</evidence>
<dbReference type="RefSeq" id="WP_203712188.1">
    <property type="nucleotide sequence ID" value="NZ_BONE01000013.1"/>
</dbReference>
<organism evidence="2 3">
    <name type="scientific">Asanoa siamensis</name>
    <dbReference type="NCBI Taxonomy" id="926357"/>
    <lineage>
        <taxon>Bacteria</taxon>
        <taxon>Bacillati</taxon>
        <taxon>Actinomycetota</taxon>
        <taxon>Actinomycetes</taxon>
        <taxon>Micromonosporales</taxon>
        <taxon>Micromonosporaceae</taxon>
        <taxon>Asanoa</taxon>
    </lineage>
</organism>
<comment type="caution">
    <text evidence="2">The sequence shown here is derived from an EMBL/GenBank/DDBJ whole genome shotgun (WGS) entry which is preliminary data.</text>
</comment>
<accession>A0ABQ4CMU3</accession>
<feature type="domain" description="NAD(P)-binding" evidence="1">
    <location>
        <begin position="8"/>
        <end position="179"/>
    </location>
</feature>
<dbReference type="InterPro" id="IPR036291">
    <property type="entry name" value="NAD(P)-bd_dom_sf"/>
</dbReference>
<evidence type="ECO:0000313" key="3">
    <source>
        <dbReference type="Proteomes" id="UP000604117"/>
    </source>
</evidence>
<proteinExistence type="predicted"/>
<protein>
    <submittedName>
        <fullName evidence="2">NAD(P)-dependent oxidoreductase</fullName>
    </submittedName>
</protein>
<gene>
    <name evidence="2" type="ORF">Asi02nite_21310</name>
</gene>
<dbReference type="CDD" id="cd05269">
    <property type="entry name" value="TMR_SDR_a"/>
    <property type="match status" value="1"/>
</dbReference>
<dbReference type="Proteomes" id="UP000604117">
    <property type="component" value="Unassembled WGS sequence"/>
</dbReference>
<dbReference type="SUPFAM" id="SSF51735">
    <property type="entry name" value="NAD(P)-binding Rossmann-fold domains"/>
    <property type="match status" value="1"/>
</dbReference>
<dbReference type="Pfam" id="PF13460">
    <property type="entry name" value="NAD_binding_10"/>
    <property type="match status" value="1"/>
</dbReference>
<dbReference type="Gene3D" id="3.90.25.10">
    <property type="entry name" value="UDP-galactose 4-epimerase, domain 1"/>
    <property type="match status" value="1"/>
</dbReference>
<keyword evidence="3" id="KW-1185">Reference proteome</keyword>
<dbReference type="Gene3D" id="3.40.50.720">
    <property type="entry name" value="NAD(P)-binding Rossmann-like Domain"/>
    <property type="match status" value="1"/>
</dbReference>
<name>A0ABQ4CMU3_9ACTN</name>
<sequence length="284" mass="30530">MTILVTAANGMVSREVLRALTAAGTTDVRALVRDPATVAHVPGVEYVAADLDQPDTLIPAFRGVDKLWLLTPMGAQAPAQSSDLLWAARKAGVQHVVRMSAIGAAHDAPTRNGRLHALSDAELENSGIPWTILRPTNFMQNLIGSVAGEEMFGIYGEGKVGAVDVRDIAAVAAEILRAPERHAGKIYTLTGPTSFSLHEAAEEAGRALGRLVKYAPADPEGVRTFLLQLGLPDWYAAMLRDYRAAYGAGWADFTNDHVEQVIGRSPRSLAEFIRDHSDQLSNDN</sequence>
<dbReference type="PANTHER" id="PTHR43162">
    <property type="match status" value="1"/>
</dbReference>
<dbReference type="InterPro" id="IPR016040">
    <property type="entry name" value="NAD(P)-bd_dom"/>
</dbReference>
<dbReference type="EMBL" id="BONE01000013">
    <property type="protein sequence ID" value="GIF72613.1"/>
    <property type="molecule type" value="Genomic_DNA"/>
</dbReference>